<dbReference type="InterPro" id="IPR018445">
    <property type="entry name" value="Put_Phosphate_transp_reg"/>
</dbReference>
<feature type="coiled-coil region" evidence="2">
    <location>
        <begin position="150"/>
        <end position="208"/>
    </location>
</feature>
<dbReference type="InterPro" id="IPR038078">
    <property type="entry name" value="PhoU-like_sf"/>
</dbReference>
<protein>
    <recommendedName>
        <fullName evidence="4">Phosphate transport regulator</fullName>
    </recommendedName>
</protein>
<dbReference type="EMBL" id="BARS01023303">
    <property type="protein sequence ID" value="GAG09994.1"/>
    <property type="molecule type" value="Genomic_DNA"/>
</dbReference>
<evidence type="ECO:0000256" key="1">
    <source>
        <dbReference type="ARBA" id="ARBA00008591"/>
    </source>
</evidence>
<feature type="non-terminal residue" evidence="3">
    <location>
        <position position="212"/>
    </location>
</feature>
<sequence length="212" mass="24870">MKLLDFFLRKQRLIEKDVFDYLYQWKKCLEDFKTGMEVYLNEGLGEKFDYCVERTHKMESQADDLRRKIEWEMYSKALLPESRGDILGFLETMDKIPNKAESLLKQIKLQKLEFPKELNPNLQRIVALSCEAIQLVYEAATNLISRKGGIHKLADEIDVKETECDHAEQDTIEKIFTMDIDKADKILLKEFIIELGNLTDRAEDVSERLTLL</sequence>
<accession>X0UVZ8</accession>
<dbReference type="InterPro" id="IPR002727">
    <property type="entry name" value="DUF47"/>
</dbReference>
<comment type="similarity">
    <text evidence="1">Belongs to the UPF0111 family.</text>
</comment>
<dbReference type="PANTHER" id="PTHR36536">
    <property type="entry name" value="UPF0111 PROTEIN HI_1603"/>
    <property type="match status" value="1"/>
</dbReference>
<gene>
    <name evidence="3" type="ORF">S01H1_37120</name>
</gene>
<comment type="caution">
    <text evidence="3">The sequence shown here is derived from an EMBL/GenBank/DDBJ whole genome shotgun (WGS) entry which is preliminary data.</text>
</comment>
<reference evidence="3" key="1">
    <citation type="journal article" date="2014" name="Front. Microbiol.">
        <title>High frequency of phylogenetically diverse reductive dehalogenase-homologous genes in deep subseafloor sedimentary metagenomes.</title>
        <authorList>
            <person name="Kawai M."/>
            <person name="Futagami T."/>
            <person name="Toyoda A."/>
            <person name="Takaki Y."/>
            <person name="Nishi S."/>
            <person name="Hori S."/>
            <person name="Arai W."/>
            <person name="Tsubouchi T."/>
            <person name="Morono Y."/>
            <person name="Uchiyama I."/>
            <person name="Ito T."/>
            <person name="Fujiyama A."/>
            <person name="Inagaki F."/>
            <person name="Takami H."/>
        </authorList>
    </citation>
    <scope>NUCLEOTIDE SEQUENCE</scope>
    <source>
        <strain evidence="3">Expedition CK06-06</strain>
    </source>
</reference>
<dbReference type="AlphaFoldDB" id="X0UVZ8"/>
<name>X0UVZ8_9ZZZZ</name>
<proteinExistence type="inferred from homology"/>
<keyword evidence="2" id="KW-0175">Coiled coil</keyword>
<evidence type="ECO:0008006" key="4">
    <source>
        <dbReference type="Google" id="ProtNLM"/>
    </source>
</evidence>
<dbReference type="PANTHER" id="PTHR36536:SF3">
    <property type="entry name" value="UPF0111 PROTEIN HI_1603"/>
    <property type="match status" value="1"/>
</dbReference>
<organism evidence="3">
    <name type="scientific">marine sediment metagenome</name>
    <dbReference type="NCBI Taxonomy" id="412755"/>
    <lineage>
        <taxon>unclassified sequences</taxon>
        <taxon>metagenomes</taxon>
        <taxon>ecological metagenomes</taxon>
    </lineage>
</organism>
<dbReference type="Gene3D" id="1.20.58.220">
    <property type="entry name" value="Phosphate transport system protein phou homolog 2, domain 2"/>
    <property type="match status" value="1"/>
</dbReference>
<dbReference type="Pfam" id="PF01865">
    <property type="entry name" value="PhoU_div"/>
    <property type="match status" value="1"/>
</dbReference>
<evidence type="ECO:0000313" key="3">
    <source>
        <dbReference type="EMBL" id="GAG09994.1"/>
    </source>
</evidence>
<evidence type="ECO:0000256" key="2">
    <source>
        <dbReference type="SAM" id="Coils"/>
    </source>
</evidence>